<dbReference type="Gene3D" id="3.30.70.141">
    <property type="entry name" value="Nucleoside diphosphate kinase-like domain"/>
    <property type="match status" value="1"/>
</dbReference>
<evidence type="ECO:0000256" key="13">
    <source>
        <dbReference type="HAMAP-Rule" id="MF_00451"/>
    </source>
</evidence>
<evidence type="ECO:0000256" key="11">
    <source>
        <dbReference type="ARBA" id="ARBA00022842"/>
    </source>
</evidence>
<keyword evidence="9 13" id="KW-0418">Kinase</keyword>
<dbReference type="HAMAP" id="MF_00451">
    <property type="entry name" value="NDP_kinase"/>
    <property type="match status" value="1"/>
</dbReference>
<comment type="subcellular location">
    <subcellularLocation>
        <location evidence="13">Cytoplasm</location>
    </subcellularLocation>
</comment>
<feature type="binding site" evidence="13 14">
    <location>
        <position position="96"/>
    </location>
    <ligand>
        <name>ATP</name>
        <dbReference type="ChEBI" id="CHEBI:30616"/>
    </ligand>
</feature>
<keyword evidence="13" id="KW-0963">Cytoplasm</keyword>
<keyword evidence="7 13" id="KW-0479">Metal-binding</keyword>
<dbReference type="CDD" id="cd04413">
    <property type="entry name" value="NDPk_I"/>
    <property type="match status" value="1"/>
</dbReference>
<evidence type="ECO:0000256" key="5">
    <source>
        <dbReference type="ARBA" id="ARBA00022553"/>
    </source>
</evidence>
<evidence type="ECO:0000256" key="6">
    <source>
        <dbReference type="ARBA" id="ARBA00022679"/>
    </source>
</evidence>
<dbReference type="GO" id="GO:0006241">
    <property type="term" value="P:CTP biosynthetic process"/>
    <property type="evidence" value="ECO:0007669"/>
    <property type="project" value="UniProtKB-UniRule"/>
</dbReference>
<keyword evidence="10 13" id="KW-0067">ATP-binding</keyword>
<organism evidence="17">
    <name type="scientific">Thermorudis peleae</name>
    <dbReference type="NCBI Taxonomy" id="1382356"/>
    <lineage>
        <taxon>Bacteria</taxon>
        <taxon>Pseudomonadati</taxon>
        <taxon>Thermomicrobiota</taxon>
        <taxon>Thermomicrobia</taxon>
        <taxon>Thermomicrobia incertae sedis</taxon>
        <taxon>Thermorudis</taxon>
    </lineage>
</organism>
<evidence type="ECO:0000259" key="16">
    <source>
        <dbReference type="SMART" id="SM00562"/>
    </source>
</evidence>
<dbReference type="EMBL" id="DSIY01000251">
    <property type="protein sequence ID" value="HEG91899.1"/>
    <property type="molecule type" value="Genomic_DNA"/>
</dbReference>
<dbReference type="PROSITE" id="PS51374">
    <property type="entry name" value="NDPK_LIKE"/>
    <property type="match status" value="1"/>
</dbReference>
<gene>
    <name evidence="13" type="primary">ndk</name>
    <name evidence="17" type="ORF">ENP34_10750</name>
</gene>
<dbReference type="NCBIfam" id="NF001908">
    <property type="entry name" value="PRK00668.1"/>
    <property type="match status" value="1"/>
</dbReference>
<comment type="subunit">
    <text evidence="13">Homotetramer.</text>
</comment>
<evidence type="ECO:0000256" key="8">
    <source>
        <dbReference type="ARBA" id="ARBA00022741"/>
    </source>
</evidence>
<dbReference type="GO" id="GO:0046872">
    <property type="term" value="F:metal ion binding"/>
    <property type="evidence" value="ECO:0007669"/>
    <property type="project" value="UniProtKB-KW"/>
</dbReference>
<comment type="cofactor">
    <cofactor evidence="1 13">
        <name>Mg(2+)</name>
        <dbReference type="ChEBI" id="CHEBI:18420"/>
    </cofactor>
</comment>
<dbReference type="GO" id="GO:0004550">
    <property type="term" value="F:nucleoside diphosphate kinase activity"/>
    <property type="evidence" value="ECO:0007669"/>
    <property type="project" value="UniProtKB-UniRule"/>
</dbReference>
<comment type="catalytic activity">
    <reaction evidence="13">
        <text>a 2'-deoxyribonucleoside 5'-diphosphate + ATP = a 2'-deoxyribonucleoside 5'-triphosphate + ADP</text>
        <dbReference type="Rhea" id="RHEA:44640"/>
        <dbReference type="ChEBI" id="CHEBI:30616"/>
        <dbReference type="ChEBI" id="CHEBI:61560"/>
        <dbReference type="ChEBI" id="CHEBI:73316"/>
        <dbReference type="ChEBI" id="CHEBI:456216"/>
        <dbReference type="EC" id="2.7.4.6"/>
    </reaction>
</comment>
<feature type="active site" description="Pros-phosphohistidine intermediate" evidence="13 14">
    <location>
        <position position="120"/>
    </location>
</feature>
<dbReference type="GO" id="GO:0005737">
    <property type="term" value="C:cytoplasm"/>
    <property type="evidence" value="ECO:0007669"/>
    <property type="project" value="UniProtKB-SubCell"/>
</dbReference>
<dbReference type="GO" id="GO:0006183">
    <property type="term" value="P:GTP biosynthetic process"/>
    <property type="evidence" value="ECO:0007669"/>
    <property type="project" value="UniProtKB-UniRule"/>
</dbReference>
<dbReference type="InterPro" id="IPR001564">
    <property type="entry name" value="Nucleoside_diP_kinase"/>
</dbReference>
<dbReference type="SMART" id="SM00562">
    <property type="entry name" value="NDK"/>
    <property type="match status" value="1"/>
</dbReference>
<dbReference type="PRINTS" id="PR01243">
    <property type="entry name" value="NUCDPKINASE"/>
</dbReference>
<evidence type="ECO:0000256" key="2">
    <source>
        <dbReference type="ARBA" id="ARBA00008142"/>
    </source>
</evidence>
<feature type="domain" description="Nucleoside diphosphate kinase-like" evidence="16">
    <location>
        <begin position="6"/>
        <end position="143"/>
    </location>
</feature>
<feature type="binding site" evidence="13 14">
    <location>
        <position position="62"/>
    </location>
    <ligand>
        <name>ATP</name>
        <dbReference type="ChEBI" id="CHEBI:30616"/>
    </ligand>
</feature>
<keyword evidence="12 13" id="KW-0546">Nucleotide metabolism</keyword>
<evidence type="ECO:0000256" key="14">
    <source>
        <dbReference type="PROSITE-ProRule" id="PRU00706"/>
    </source>
</evidence>
<evidence type="ECO:0000256" key="3">
    <source>
        <dbReference type="ARBA" id="ARBA00012966"/>
    </source>
</evidence>
<protein>
    <recommendedName>
        <fullName evidence="4 13">Nucleoside diphosphate kinase</fullName>
        <shortName evidence="13">NDK</shortName>
        <shortName evidence="13">NDP kinase</shortName>
        <ecNumber evidence="3 13">2.7.4.6</ecNumber>
    </recommendedName>
    <alternativeName>
        <fullName evidence="13">Nucleoside-2-P kinase</fullName>
    </alternativeName>
</protein>
<feature type="binding site" evidence="13 14">
    <location>
        <position position="90"/>
    </location>
    <ligand>
        <name>ATP</name>
        <dbReference type="ChEBI" id="CHEBI:30616"/>
    </ligand>
</feature>
<feature type="binding site" evidence="13 14">
    <location>
        <position position="14"/>
    </location>
    <ligand>
        <name>ATP</name>
        <dbReference type="ChEBI" id="CHEBI:30616"/>
    </ligand>
</feature>
<feature type="binding site" evidence="13 14">
    <location>
        <position position="107"/>
    </location>
    <ligand>
        <name>ATP</name>
        <dbReference type="ChEBI" id="CHEBI:30616"/>
    </ligand>
</feature>
<dbReference type="GO" id="GO:0006228">
    <property type="term" value="P:UTP biosynthetic process"/>
    <property type="evidence" value="ECO:0007669"/>
    <property type="project" value="UniProtKB-UniRule"/>
</dbReference>
<dbReference type="AlphaFoldDB" id="A0A831X167"/>
<dbReference type="FunFam" id="3.30.70.141:FF:000003">
    <property type="entry name" value="Nucleoside diphosphate kinase"/>
    <property type="match status" value="1"/>
</dbReference>
<dbReference type="SUPFAM" id="SSF54919">
    <property type="entry name" value="Nucleoside diphosphate kinase, NDK"/>
    <property type="match status" value="1"/>
</dbReference>
<evidence type="ECO:0000256" key="1">
    <source>
        <dbReference type="ARBA" id="ARBA00001946"/>
    </source>
</evidence>
<keyword evidence="8 13" id="KW-0547">Nucleotide-binding</keyword>
<comment type="catalytic activity">
    <reaction evidence="13">
        <text>a ribonucleoside 5'-diphosphate + ATP = a ribonucleoside 5'-triphosphate + ADP</text>
        <dbReference type="Rhea" id="RHEA:18113"/>
        <dbReference type="ChEBI" id="CHEBI:30616"/>
        <dbReference type="ChEBI" id="CHEBI:57930"/>
        <dbReference type="ChEBI" id="CHEBI:61557"/>
        <dbReference type="ChEBI" id="CHEBI:456216"/>
        <dbReference type="EC" id="2.7.4.6"/>
    </reaction>
</comment>
<dbReference type="GO" id="GO:0005524">
    <property type="term" value="F:ATP binding"/>
    <property type="evidence" value="ECO:0007669"/>
    <property type="project" value="UniProtKB-UniRule"/>
</dbReference>
<evidence type="ECO:0000256" key="9">
    <source>
        <dbReference type="ARBA" id="ARBA00022777"/>
    </source>
</evidence>
<dbReference type="InterPro" id="IPR036850">
    <property type="entry name" value="NDK-like_dom_sf"/>
</dbReference>
<proteinExistence type="inferred from homology"/>
<reference evidence="17" key="1">
    <citation type="journal article" date="2020" name="mSystems">
        <title>Genome- and Community-Level Interaction Insights into Carbon Utilization and Element Cycling Functions of Hydrothermarchaeota in Hydrothermal Sediment.</title>
        <authorList>
            <person name="Zhou Z."/>
            <person name="Liu Y."/>
            <person name="Xu W."/>
            <person name="Pan J."/>
            <person name="Luo Z.H."/>
            <person name="Li M."/>
        </authorList>
    </citation>
    <scope>NUCLEOTIDE SEQUENCE [LARGE SCALE GENOMIC DNA]</scope>
    <source>
        <strain evidence="17">SpSt-210</strain>
    </source>
</reference>
<accession>A0A831X167</accession>
<evidence type="ECO:0000256" key="4">
    <source>
        <dbReference type="ARBA" id="ARBA00017632"/>
    </source>
</evidence>
<sequence length="154" mass="17131">MEWMGLERTLIIVKPDAVQRGLIGEVLARLERRGLKLVALKMMWMSESLAEAHYAEHREKAFFRDLVRFITSGPVVVGVVEGPNAIEVTRTMMGETNPATSPPGSIRGDLALTISQNVIHGSSSPEAAQREVALFFRPEEILSYERAIDRWVAG</sequence>
<comment type="caution">
    <text evidence="17">The sequence shown here is derived from an EMBL/GenBank/DDBJ whole genome shotgun (WGS) entry which is preliminary data.</text>
</comment>
<evidence type="ECO:0000256" key="15">
    <source>
        <dbReference type="RuleBase" id="RU004011"/>
    </source>
</evidence>
<comment type="function">
    <text evidence="13">Major role in the synthesis of nucleoside triphosphates other than ATP. The ATP gamma phosphate is transferred to the NDP beta phosphate via a ping-pong mechanism, using a phosphorylated active-site intermediate.</text>
</comment>
<dbReference type="Pfam" id="PF00334">
    <property type="entry name" value="NDK"/>
    <property type="match status" value="1"/>
</dbReference>
<feature type="binding site" evidence="13 14">
    <location>
        <position position="117"/>
    </location>
    <ligand>
        <name>ATP</name>
        <dbReference type="ChEBI" id="CHEBI:30616"/>
    </ligand>
</feature>
<keyword evidence="11 13" id="KW-0460">Magnesium</keyword>
<keyword evidence="5 13" id="KW-0597">Phosphoprotein</keyword>
<comment type="similarity">
    <text evidence="2 13 14 15">Belongs to the NDK family.</text>
</comment>
<evidence type="ECO:0000256" key="7">
    <source>
        <dbReference type="ARBA" id="ARBA00022723"/>
    </source>
</evidence>
<keyword evidence="6 13" id="KW-0808">Transferase</keyword>
<evidence type="ECO:0000256" key="12">
    <source>
        <dbReference type="ARBA" id="ARBA00023080"/>
    </source>
</evidence>
<dbReference type="PANTHER" id="PTHR11349">
    <property type="entry name" value="NUCLEOSIDE DIPHOSPHATE KINASE"/>
    <property type="match status" value="1"/>
</dbReference>
<name>A0A831X167_9BACT</name>
<evidence type="ECO:0000313" key="17">
    <source>
        <dbReference type="EMBL" id="HEG91899.1"/>
    </source>
</evidence>
<evidence type="ECO:0000256" key="10">
    <source>
        <dbReference type="ARBA" id="ARBA00022840"/>
    </source>
</evidence>
<dbReference type="EC" id="2.7.4.6" evidence="3 13"/>
<dbReference type="InterPro" id="IPR034907">
    <property type="entry name" value="NDK-like_dom"/>
</dbReference>